<evidence type="ECO:0000313" key="2">
    <source>
        <dbReference type="EMBL" id="PZC78501.1"/>
    </source>
</evidence>
<gene>
    <name evidence="2" type="primary">HaOG202067</name>
    <name evidence="2" type="ORF">B5X24_HaOG202067</name>
</gene>
<keyword evidence="3" id="KW-1185">Reference proteome</keyword>
<protein>
    <submittedName>
        <fullName evidence="2">Uncharacterized protein</fullName>
    </submittedName>
</protein>
<dbReference type="EMBL" id="KZ149901">
    <property type="protein sequence ID" value="PZC78501.1"/>
    <property type="molecule type" value="Genomic_DNA"/>
</dbReference>
<organism evidence="2 3">
    <name type="scientific">Helicoverpa armigera</name>
    <name type="common">Cotton bollworm</name>
    <name type="synonym">Heliothis armigera</name>
    <dbReference type="NCBI Taxonomy" id="29058"/>
    <lineage>
        <taxon>Eukaryota</taxon>
        <taxon>Metazoa</taxon>
        <taxon>Ecdysozoa</taxon>
        <taxon>Arthropoda</taxon>
        <taxon>Hexapoda</taxon>
        <taxon>Insecta</taxon>
        <taxon>Pterygota</taxon>
        <taxon>Neoptera</taxon>
        <taxon>Endopterygota</taxon>
        <taxon>Lepidoptera</taxon>
        <taxon>Glossata</taxon>
        <taxon>Ditrysia</taxon>
        <taxon>Noctuoidea</taxon>
        <taxon>Noctuidae</taxon>
        <taxon>Heliothinae</taxon>
        <taxon>Helicoverpa</taxon>
    </lineage>
</organism>
<name>A0A2W1BVY8_HELAM</name>
<accession>A0A2W1BVY8</accession>
<evidence type="ECO:0000313" key="3">
    <source>
        <dbReference type="Proteomes" id="UP000249218"/>
    </source>
</evidence>
<dbReference type="AlphaFoldDB" id="A0A2W1BVY8"/>
<sequence>MRRVSVFGKLKFDFNMTFAVMDSDFGACELRDSIVVHAVGARARVFFLKLTHNGPRRRPPGMRPPPHRALSAPNAPRVA</sequence>
<proteinExistence type="predicted"/>
<reference evidence="2 3" key="1">
    <citation type="journal article" date="2017" name="BMC Biol.">
        <title>Genomic innovations, transcriptional plasticity and gene loss underlying the evolution and divergence of two highly polyphagous and invasive Helicoverpa pest species.</title>
        <authorList>
            <person name="Pearce S.L."/>
            <person name="Clarke D.F."/>
            <person name="East P.D."/>
            <person name="Elfekih S."/>
            <person name="Gordon K.H."/>
            <person name="Jermiin L.S."/>
            <person name="McGaughran A."/>
            <person name="Oakeshott J.G."/>
            <person name="Papanikolaou A."/>
            <person name="Perera O.P."/>
            <person name="Rane R.V."/>
            <person name="Richards S."/>
            <person name="Tay W.T."/>
            <person name="Walsh T.K."/>
            <person name="Anderson A."/>
            <person name="Anderson C.J."/>
            <person name="Asgari S."/>
            <person name="Board P.G."/>
            <person name="Bretschneider A."/>
            <person name="Campbell P.M."/>
            <person name="Chertemps T."/>
            <person name="Christeller J.T."/>
            <person name="Coppin C.W."/>
            <person name="Downes S.J."/>
            <person name="Duan G."/>
            <person name="Farnsworth C.A."/>
            <person name="Good R.T."/>
            <person name="Han L.B."/>
            <person name="Han Y.C."/>
            <person name="Hatje K."/>
            <person name="Horne I."/>
            <person name="Huang Y.P."/>
            <person name="Hughes D.S."/>
            <person name="Jacquin-Joly E."/>
            <person name="James W."/>
            <person name="Jhangiani S."/>
            <person name="Kollmar M."/>
            <person name="Kuwar S.S."/>
            <person name="Li S."/>
            <person name="Liu N.Y."/>
            <person name="Maibeche M.T."/>
            <person name="Miller J.R."/>
            <person name="Montagne N."/>
            <person name="Perry T."/>
            <person name="Qu J."/>
            <person name="Song S.V."/>
            <person name="Sutton G.G."/>
            <person name="Vogel H."/>
            <person name="Walenz B.P."/>
            <person name="Xu W."/>
            <person name="Zhang H.J."/>
            <person name="Zou Z."/>
            <person name="Batterham P."/>
            <person name="Edwards O.R."/>
            <person name="Feyereisen R."/>
            <person name="Gibbs R.A."/>
            <person name="Heckel D.G."/>
            <person name="McGrath A."/>
            <person name="Robin C."/>
            <person name="Scherer S.E."/>
            <person name="Worley K.C."/>
            <person name="Wu Y.D."/>
        </authorList>
    </citation>
    <scope>NUCLEOTIDE SEQUENCE [LARGE SCALE GENOMIC DNA]</scope>
    <source>
        <strain evidence="2">Harm_GR_Male_#8</strain>
        <tissue evidence="2">Whole organism</tissue>
    </source>
</reference>
<evidence type="ECO:0000256" key="1">
    <source>
        <dbReference type="SAM" id="MobiDB-lite"/>
    </source>
</evidence>
<feature type="region of interest" description="Disordered" evidence="1">
    <location>
        <begin position="53"/>
        <end position="79"/>
    </location>
</feature>
<dbReference type="Proteomes" id="UP000249218">
    <property type="component" value="Unassembled WGS sequence"/>
</dbReference>